<feature type="region of interest" description="Disordered" evidence="1">
    <location>
        <begin position="341"/>
        <end position="385"/>
    </location>
</feature>
<dbReference type="Proteomes" id="UP001142393">
    <property type="component" value="Unassembled WGS sequence"/>
</dbReference>
<protein>
    <submittedName>
        <fullName evidence="2">Uncharacterized protein</fullName>
    </submittedName>
</protein>
<feature type="compositionally biased region" description="Acidic residues" evidence="1">
    <location>
        <begin position="71"/>
        <end position="82"/>
    </location>
</feature>
<evidence type="ECO:0000313" key="2">
    <source>
        <dbReference type="EMBL" id="KAJ3750682.1"/>
    </source>
</evidence>
<feature type="compositionally biased region" description="Basic and acidic residues" evidence="1">
    <location>
        <begin position="201"/>
        <end position="217"/>
    </location>
</feature>
<dbReference type="AlphaFoldDB" id="A0A9W8U323"/>
<feature type="compositionally biased region" description="Low complexity" evidence="1">
    <location>
        <begin position="96"/>
        <end position="109"/>
    </location>
</feature>
<feature type="region of interest" description="Disordered" evidence="1">
    <location>
        <begin position="201"/>
        <end position="262"/>
    </location>
</feature>
<proteinExistence type="predicted"/>
<comment type="caution">
    <text evidence="2">The sequence shown here is derived from an EMBL/GenBank/DDBJ whole genome shotgun (WGS) entry which is preliminary data.</text>
</comment>
<feature type="compositionally biased region" description="Basic residues" evidence="1">
    <location>
        <begin position="48"/>
        <end position="65"/>
    </location>
</feature>
<sequence length="893" mass="100610">MPPRTRAALGTRKTRSNNVPDAEQTSLSSIVHPAKRSKRMVDTSERKGRGKGKSRGVQKGKGKANGKREEEEASDSEIETEAAVEASALELEDSASRPPLQLPLRSPSQEKSQTLAREVIPSTIVPPATPVSFHNSTLEAFRVLQAFMANAHTYPSAELAIRHIFGDAYDASQWEPWLSCITSIEPDDEEAFQSVRRELDAEISQHERVESTEEKVNQKNPEGNEDQAQAGGPGDAPQRNLRKQSANTTKDARPEASLPEDNEVESLCADAMLRDPDQACQVLGSFRDYLEDAVMRHCKQSFNFKEFDVWKLARACVPSEYQLARQAALVEWHDIAEGELARCSKGNTEESESDGEGSGGRASEDSEEDEQDEKKHHNNKHRNKMAPIARVKAVNLFSQFIEEEEFEEEDNEEEEGEDEEEKDSAVLETHVGGLTKEARAELDRWHVEYKEGVKEIAAKAGVDMHACFMYLNQQLHPPRAINRFNAFKAHYAEHGTIKKNLTQSLSDYNKFLREEYWRTLESRLSDSEIQDPKARSRVMKPEVDWYREQVRNYIETAKESGKVKGTVKAMIRPVLTLAQNLYETSGYHMLGWLINTSTDKFGRSVSAFFAGDHIAKVAKERFGSKMESQVADMETMFRMLEMENQEVEASVAKLHSECIAGPKESRRDVERRLMNSFFQHDINQFLGKESNIKLNTFIDAAIEQHIRLLNWPIPSFPKANIDTYKQIPARDVKTIFIPRKAHFDHLYAIQTKAVSPAEYVELGTTYGFEHWTAEEQALRVEDQGAVPLIVDVNHNAVVTIDDVRAWKLKAAAKKLQKKNDSKAVDMTPNAVSVHAPLPHTNAVAGPSRLGLDHNVKRGREEEEVPGNRVTKKAKGKGKGKGKAMAIDLDQFRI</sequence>
<dbReference type="EMBL" id="JANVFU010000001">
    <property type="protein sequence ID" value="KAJ3750682.1"/>
    <property type="molecule type" value="Genomic_DNA"/>
</dbReference>
<keyword evidence="3" id="KW-1185">Reference proteome</keyword>
<reference evidence="2 3" key="1">
    <citation type="journal article" date="2023" name="Proc. Natl. Acad. Sci. U.S.A.">
        <title>A global phylogenomic analysis of the shiitake genus Lentinula.</title>
        <authorList>
            <person name="Sierra-Patev S."/>
            <person name="Min B."/>
            <person name="Naranjo-Ortiz M."/>
            <person name="Looney B."/>
            <person name="Konkel Z."/>
            <person name="Slot J.C."/>
            <person name="Sakamoto Y."/>
            <person name="Steenwyk J.L."/>
            <person name="Rokas A."/>
            <person name="Carro J."/>
            <person name="Camarero S."/>
            <person name="Ferreira P."/>
            <person name="Molpeceres G."/>
            <person name="Ruiz-Duenas F.J."/>
            <person name="Serrano A."/>
            <person name="Henrissat B."/>
            <person name="Drula E."/>
            <person name="Hughes K.W."/>
            <person name="Mata J.L."/>
            <person name="Ishikawa N.K."/>
            <person name="Vargas-Isla R."/>
            <person name="Ushijima S."/>
            <person name="Smith C.A."/>
            <person name="Donoghue J."/>
            <person name="Ahrendt S."/>
            <person name="Andreopoulos W."/>
            <person name="He G."/>
            <person name="LaButti K."/>
            <person name="Lipzen A."/>
            <person name="Ng V."/>
            <person name="Riley R."/>
            <person name="Sandor L."/>
            <person name="Barry K."/>
            <person name="Martinez A.T."/>
            <person name="Xiao Y."/>
            <person name="Gibbons J.G."/>
            <person name="Terashima K."/>
            <person name="Grigoriev I.V."/>
            <person name="Hibbett D."/>
        </authorList>
    </citation>
    <scope>NUCLEOTIDE SEQUENCE [LARGE SCALE GENOMIC DNA]</scope>
    <source>
        <strain evidence="2 3">TFB7810</strain>
    </source>
</reference>
<name>A0A9W8U323_9AGAR</name>
<feature type="region of interest" description="Disordered" evidence="1">
    <location>
        <begin position="403"/>
        <end position="425"/>
    </location>
</feature>
<evidence type="ECO:0000256" key="1">
    <source>
        <dbReference type="SAM" id="MobiDB-lite"/>
    </source>
</evidence>
<organism evidence="2 3">
    <name type="scientific">Lentinula detonsa</name>
    <dbReference type="NCBI Taxonomy" id="2804962"/>
    <lineage>
        <taxon>Eukaryota</taxon>
        <taxon>Fungi</taxon>
        <taxon>Dikarya</taxon>
        <taxon>Basidiomycota</taxon>
        <taxon>Agaricomycotina</taxon>
        <taxon>Agaricomycetes</taxon>
        <taxon>Agaricomycetidae</taxon>
        <taxon>Agaricales</taxon>
        <taxon>Marasmiineae</taxon>
        <taxon>Omphalotaceae</taxon>
        <taxon>Lentinula</taxon>
    </lineage>
</organism>
<gene>
    <name evidence="2" type="ORF">DFH05DRAFT_1518847</name>
</gene>
<evidence type="ECO:0000313" key="3">
    <source>
        <dbReference type="Proteomes" id="UP001142393"/>
    </source>
</evidence>
<feature type="region of interest" description="Disordered" evidence="1">
    <location>
        <begin position="1"/>
        <end position="112"/>
    </location>
</feature>
<feature type="region of interest" description="Disordered" evidence="1">
    <location>
        <begin position="858"/>
        <end position="881"/>
    </location>
</feature>
<feature type="compositionally biased region" description="Basic residues" evidence="1">
    <location>
        <begin position="869"/>
        <end position="881"/>
    </location>
</feature>
<feature type="compositionally biased region" description="Acidic residues" evidence="1">
    <location>
        <begin position="403"/>
        <end position="422"/>
    </location>
</feature>
<accession>A0A9W8U323</accession>
<feature type="compositionally biased region" description="Polar residues" evidence="1">
    <location>
        <begin position="16"/>
        <end position="29"/>
    </location>
</feature>